<comment type="catalytic activity">
    <reaction evidence="12">
        <text>Zn(2+)(in) + 2 H(+)(out) = Zn(2+)(out) + 2 H(+)(in)</text>
        <dbReference type="Rhea" id="RHEA:72627"/>
        <dbReference type="ChEBI" id="CHEBI:15378"/>
        <dbReference type="ChEBI" id="CHEBI:29105"/>
    </reaction>
</comment>
<keyword evidence="9" id="KW-0406">Ion transport</keyword>
<evidence type="ECO:0000256" key="5">
    <source>
        <dbReference type="ARBA" id="ARBA00022723"/>
    </source>
</evidence>
<feature type="transmembrane region" description="Helical" evidence="13">
    <location>
        <begin position="50"/>
        <end position="70"/>
    </location>
</feature>
<feature type="transmembrane region" description="Helical" evidence="13">
    <location>
        <begin position="120"/>
        <end position="140"/>
    </location>
</feature>
<dbReference type="InterPro" id="IPR050681">
    <property type="entry name" value="CDF/SLC30A"/>
</dbReference>
<evidence type="ECO:0000256" key="2">
    <source>
        <dbReference type="ARBA" id="ARBA00008873"/>
    </source>
</evidence>
<dbReference type="InterPro" id="IPR027469">
    <property type="entry name" value="Cation_efflux_TMD_sf"/>
</dbReference>
<keyword evidence="6" id="KW-0862">Zinc</keyword>
<dbReference type="FunFam" id="1.20.1510.10:FF:000002">
    <property type="entry name" value="zinc transporter 3 isoform X1"/>
    <property type="match status" value="1"/>
</dbReference>
<keyword evidence="17" id="KW-1185">Reference proteome</keyword>
<evidence type="ECO:0000256" key="9">
    <source>
        <dbReference type="ARBA" id="ARBA00023065"/>
    </source>
</evidence>
<keyword evidence="7" id="KW-0864">Zinc transport</keyword>
<dbReference type="Proteomes" id="UP001168821">
    <property type="component" value="Unassembled WGS sequence"/>
</dbReference>
<feature type="domain" description="Cation efflux protein cytoplasmic" evidence="15">
    <location>
        <begin position="271"/>
        <end position="342"/>
    </location>
</feature>
<dbReference type="Gene3D" id="1.20.1510.10">
    <property type="entry name" value="Cation efflux protein transmembrane domain"/>
    <property type="match status" value="1"/>
</dbReference>
<comment type="subcellular location">
    <subcellularLocation>
        <location evidence="1">Cytoplasmic vesicle</location>
        <location evidence="1">Secretory vesicle membrane</location>
        <topology evidence="1">Multi-pass membrane protein</topology>
    </subcellularLocation>
</comment>
<evidence type="ECO:0000256" key="1">
    <source>
        <dbReference type="ARBA" id="ARBA00004638"/>
    </source>
</evidence>
<comment type="similarity">
    <text evidence="2">Belongs to the cation diffusion facilitator (CDF) transporter (TC 2.A.4) family. SLC30A subfamily.</text>
</comment>
<name>A0AA38HIG2_9CUCU</name>
<evidence type="ECO:0000256" key="3">
    <source>
        <dbReference type="ARBA" id="ARBA00022448"/>
    </source>
</evidence>
<keyword evidence="5" id="KW-0479">Metal-binding</keyword>
<dbReference type="AlphaFoldDB" id="A0AA38HIG2"/>
<feature type="transmembrane region" description="Helical" evidence="13">
    <location>
        <begin position="202"/>
        <end position="225"/>
    </location>
</feature>
<dbReference type="EMBL" id="JALNTZ010003898">
    <property type="protein sequence ID" value="KAJ3615768.1"/>
    <property type="molecule type" value="Genomic_DNA"/>
</dbReference>
<evidence type="ECO:0000256" key="12">
    <source>
        <dbReference type="ARBA" id="ARBA00048349"/>
    </source>
</evidence>
<dbReference type="SUPFAM" id="SSF160240">
    <property type="entry name" value="Cation efflux protein cytoplasmic domain-like"/>
    <property type="match status" value="1"/>
</dbReference>
<reference evidence="16" key="1">
    <citation type="journal article" date="2023" name="G3 (Bethesda)">
        <title>Whole genome assemblies of Zophobas morio and Tenebrio molitor.</title>
        <authorList>
            <person name="Kaur S."/>
            <person name="Stinson S.A."/>
            <person name="diCenzo G.C."/>
        </authorList>
    </citation>
    <scope>NUCLEOTIDE SEQUENCE</scope>
    <source>
        <strain evidence="16">QUZm001</strain>
    </source>
</reference>
<proteinExistence type="inferred from homology"/>
<dbReference type="GO" id="GO:0030658">
    <property type="term" value="C:transport vesicle membrane"/>
    <property type="evidence" value="ECO:0007669"/>
    <property type="project" value="UniProtKB-SubCell"/>
</dbReference>
<evidence type="ECO:0000256" key="10">
    <source>
        <dbReference type="ARBA" id="ARBA00023136"/>
    </source>
</evidence>
<keyword evidence="11" id="KW-0968">Cytoplasmic vesicle</keyword>
<dbReference type="InterPro" id="IPR027470">
    <property type="entry name" value="Cation_efflux_CTD"/>
</dbReference>
<accession>A0AA38HIG2</accession>
<dbReference type="GO" id="GO:0005886">
    <property type="term" value="C:plasma membrane"/>
    <property type="evidence" value="ECO:0007669"/>
    <property type="project" value="TreeGrafter"/>
</dbReference>
<dbReference type="SUPFAM" id="SSF161111">
    <property type="entry name" value="Cation efflux protein transmembrane domain-like"/>
    <property type="match status" value="1"/>
</dbReference>
<dbReference type="GO" id="GO:0005385">
    <property type="term" value="F:zinc ion transmembrane transporter activity"/>
    <property type="evidence" value="ECO:0007669"/>
    <property type="project" value="TreeGrafter"/>
</dbReference>
<evidence type="ECO:0000256" key="11">
    <source>
        <dbReference type="ARBA" id="ARBA00023329"/>
    </source>
</evidence>
<evidence type="ECO:0000256" key="6">
    <source>
        <dbReference type="ARBA" id="ARBA00022833"/>
    </source>
</evidence>
<evidence type="ECO:0000256" key="7">
    <source>
        <dbReference type="ARBA" id="ARBA00022906"/>
    </source>
</evidence>
<comment type="caution">
    <text evidence="16">The sequence shown here is derived from an EMBL/GenBank/DDBJ whole genome shotgun (WGS) entry which is preliminary data.</text>
</comment>
<keyword evidence="10 13" id="KW-0472">Membrane</keyword>
<evidence type="ECO:0000256" key="4">
    <source>
        <dbReference type="ARBA" id="ARBA00022692"/>
    </source>
</evidence>
<evidence type="ECO:0000313" key="16">
    <source>
        <dbReference type="EMBL" id="KAJ3615768.1"/>
    </source>
</evidence>
<protein>
    <recommendedName>
        <fullName evidence="18">Zinc transporter 2</fullName>
    </recommendedName>
</protein>
<evidence type="ECO:0008006" key="18">
    <source>
        <dbReference type="Google" id="ProtNLM"/>
    </source>
</evidence>
<gene>
    <name evidence="16" type="ORF">Zmor_012315</name>
</gene>
<evidence type="ECO:0000256" key="8">
    <source>
        <dbReference type="ARBA" id="ARBA00022989"/>
    </source>
</evidence>
<dbReference type="PANTHER" id="PTHR11562:SF17">
    <property type="entry name" value="RE54080P-RELATED"/>
    <property type="match status" value="1"/>
</dbReference>
<keyword evidence="4 13" id="KW-0812">Transmembrane</keyword>
<feature type="transmembrane region" description="Helical" evidence="13">
    <location>
        <begin position="152"/>
        <end position="172"/>
    </location>
</feature>
<feature type="transmembrane region" description="Helical" evidence="13">
    <location>
        <begin position="231"/>
        <end position="251"/>
    </location>
</feature>
<dbReference type="PANTHER" id="PTHR11562">
    <property type="entry name" value="CATION EFFLUX PROTEIN/ ZINC TRANSPORTER"/>
    <property type="match status" value="1"/>
</dbReference>
<dbReference type="InterPro" id="IPR002524">
    <property type="entry name" value="Cation_efflux"/>
</dbReference>
<keyword evidence="8 13" id="KW-1133">Transmembrane helix</keyword>
<organism evidence="16 17">
    <name type="scientific">Zophobas morio</name>
    <dbReference type="NCBI Taxonomy" id="2755281"/>
    <lineage>
        <taxon>Eukaryota</taxon>
        <taxon>Metazoa</taxon>
        <taxon>Ecdysozoa</taxon>
        <taxon>Arthropoda</taxon>
        <taxon>Hexapoda</taxon>
        <taxon>Insecta</taxon>
        <taxon>Pterygota</taxon>
        <taxon>Neoptera</taxon>
        <taxon>Endopterygota</taxon>
        <taxon>Coleoptera</taxon>
        <taxon>Polyphaga</taxon>
        <taxon>Cucujiformia</taxon>
        <taxon>Tenebrionidae</taxon>
        <taxon>Zophobas</taxon>
    </lineage>
</organism>
<dbReference type="NCBIfam" id="TIGR01297">
    <property type="entry name" value="CDF"/>
    <property type="match status" value="1"/>
</dbReference>
<dbReference type="Pfam" id="PF16916">
    <property type="entry name" value="ZT_dimer"/>
    <property type="match status" value="1"/>
</dbReference>
<dbReference type="InterPro" id="IPR058533">
    <property type="entry name" value="Cation_efflux_TM"/>
</dbReference>
<keyword evidence="3" id="KW-0813">Transport</keyword>
<feature type="domain" description="Cation efflux protein transmembrane" evidence="14">
    <location>
        <begin position="51"/>
        <end position="260"/>
    </location>
</feature>
<dbReference type="GO" id="GO:0046872">
    <property type="term" value="F:metal ion binding"/>
    <property type="evidence" value="ECO:0007669"/>
    <property type="project" value="UniProtKB-KW"/>
</dbReference>
<dbReference type="InterPro" id="IPR036837">
    <property type="entry name" value="Cation_efflux_CTD_sf"/>
</dbReference>
<evidence type="ECO:0000259" key="15">
    <source>
        <dbReference type="Pfam" id="PF16916"/>
    </source>
</evidence>
<evidence type="ECO:0000313" key="17">
    <source>
        <dbReference type="Proteomes" id="UP001168821"/>
    </source>
</evidence>
<evidence type="ECO:0000256" key="13">
    <source>
        <dbReference type="SAM" id="Phobius"/>
    </source>
</evidence>
<dbReference type="Pfam" id="PF01545">
    <property type="entry name" value="Cation_efflux"/>
    <property type="match status" value="1"/>
</dbReference>
<evidence type="ECO:0000259" key="14">
    <source>
        <dbReference type="Pfam" id="PF01545"/>
    </source>
</evidence>
<sequence length="361" mass="40053">MVLKLTRACSRDRAWRSGSISIDLLVQYEHRRQLDHIVTNKGRKSARNKLLMAAFTCFVFMIGEIVGGYLSGSLAIMTDAAHLLSDFASMLISLFSLWIAGRPATQKLSFGYHRAEIIGALFSVFLIWLLTGFLVYEAVLRLIHRKIVNGKIMFITAACGLCANIFMALALGHGHSHGHSHHHHDADEVLLFYSTNINVRAAYLHVLGDLIQSLGVLIASVVLWIRPEFTIVDPICTLLFSVIVMLTTISITRDATLVLMEGTPRGFDRLALIAALEAIPGVAHTHDLHVWSLTTGKHAMAVHLQLEESAYLSERRDTILVRAQHVACRKFGVHHSTIQIESFGNRNHCQASKNECNSVCG</sequence>